<organism evidence="2 3">
    <name type="scientific">Rasamsonia emersonii (strain ATCC 16479 / CBS 393.64 / IMI 116815)</name>
    <dbReference type="NCBI Taxonomy" id="1408163"/>
    <lineage>
        <taxon>Eukaryota</taxon>
        <taxon>Fungi</taxon>
        <taxon>Dikarya</taxon>
        <taxon>Ascomycota</taxon>
        <taxon>Pezizomycotina</taxon>
        <taxon>Eurotiomycetes</taxon>
        <taxon>Eurotiomycetidae</taxon>
        <taxon>Eurotiales</taxon>
        <taxon>Trichocomaceae</taxon>
        <taxon>Rasamsonia</taxon>
    </lineage>
</organism>
<dbReference type="AlphaFoldDB" id="A0A0F4YYQ6"/>
<dbReference type="RefSeq" id="XP_013329588.1">
    <property type="nucleotide sequence ID" value="XM_013474134.1"/>
</dbReference>
<dbReference type="EMBL" id="LASV01000116">
    <property type="protein sequence ID" value="KKA22976.1"/>
    <property type="molecule type" value="Genomic_DNA"/>
</dbReference>
<gene>
    <name evidence="2" type="ORF">T310_2990</name>
</gene>
<dbReference type="STRING" id="1408163.A0A0F4YYQ6"/>
<keyword evidence="3" id="KW-1185">Reference proteome</keyword>
<feature type="region of interest" description="Disordered" evidence="1">
    <location>
        <begin position="1"/>
        <end position="24"/>
    </location>
</feature>
<reference evidence="2 3" key="1">
    <citation type="submission" date="2015-04" db="EMBL/GenBank/DDBJ databases">
        <authorList>
            <person name="Heijne W.H."/>
            <person name="Fedorova N.D."/>
            <person name="Nierman W.C."/>
            <person name="Vollebregt A.W."/>
            <person name="Zhao Z."/>
            <person name="Wu L."/>
            <person name="Kumar M."/>
            <person name="Stam H."/>
            <person name="van den Berg M.A."/>
            <person name="Pel H.J."/>
        </authorList>
    </citation>
    <scope>NUCLEOTIDE SEQUENCE [LARGE SCALE GENOMIC DNA]</scope>
    <source>
        <strain evidence="2 3">CBS 393.64</strain>
    </source>
</reference>
<evidence type="ECO:0000313" key="3">
    <source>
        <dbReference type="Proteomes" id="UP000053958"/>
    </source>
</evidence>
<dbReference type="OrthoDB" id="4364812at2759"/>
<feature type="compositionally biased region" description="Low complexity" evidence="1">
    <location>
        <begin position="10"/>
        <end position="23"/>
    </location>
</feature>
<evidence type="ECO:0000256" key="1">
    <source>
        <dbReference type="SAM" id="MobiDB-lite"/>
    </source>
</evidence>
<proteinExistence type="predicted"/>
<name>A0A0F4YYQ6_RASE3</name>
<sequence length="324" mass="37414">MTASSESPIDETSSQISSDSTDSCLTTPDPTIMAGFWGELLASEIYLLEQWNASSSESPIAQRDRLFRDYVQMGVAGRWRYHQAAESGDYERPTVDQITLLEGVRTVEQRATAMLVARGHHRAWLRIDYEAEWQPDPRRNPMDEHTEDVLARATSNNHTKVDFLFLNDRDLYAYKDWHELLTCIPEVLDSHMGPKMPWQYRQKINEVKTKAMNDCQMSSEDMHEYIRADGHWAWVTGILWVHDKKTTQSGDINLIWMDEYGRAVREARLGSELALCFDFPSPDMRNAWWTMAKEGEKYEGGQWPETSVDALYSGDILARSYLQN</sequence>
<accession>A0A0F4YYQ6</accession>
<evidence type="ECO:0000313" key="2">
    <source>
        <dbReference type="EMBL" id="KKA22976.1"/>
    </source>
</evidence>
<dbReference type="Proteomes" id="UP000053958">
    <property type="component" value="Unassembled WGS sequence"/>
</dbReference>
<dbReference type="GeneID" id="25315341"/>
<comment type="caution">
    <text evidence="2">The sequence shown here is derived from an EMBL/GenBank/DDBJ whole genome shotgun (WGS) entry which is preliminary data.</text>
</comment>
<protein>
    <submittedName>
        <fullName evidence="2">Uncharacterized protein</fullName>
    </submittedName>
</protein>